<dbReference type="Gene3D" id="3.30.70.580">
    <property type="entry name" value="Pseudouridine synthase I, catalytic domain, N-terminal subdomain"/>
    <property type="match status" value="1"/>
</dbReference>
<reference evidence="7 8" key="1">
    <citation type="submission" date="2023-10" db="EMBL/GenBank/DDBJ databases">
        <title>Comparative genomics analysis reveals potential genetic determinants of host preference in Cryptosporidium xiaoi.</title>
        <authorList>
            <person name="Xiao L."/>
            <person name="Li J."/>
        </authorList>
    </citation>
    <scope>NUCLEOTIDE SEQUENCE [LARGE SCALE GENOMIC DNA]</scope>
    <source>
        <strain evidence="7 8">52996</strain>
    </source>
</reference>
<proteinExistence type="inferred from homology"/>
<comment type="similarity">
    <text evidence="1">Belongs to the tRNA pseudouridine synthase TruA family.</text>
</comment>
<dbReference type="AlphaFoldDB" id="A0AAV9XUT4"/>
<dbReference type="Gene3D" id="3.30.70.660">
    <property type="entry name" value="Pseudouridine synthase I, catalytic domain, C-terminal subdomain"/>
    <property type="match status" value="1"/>
</dbReference>
<feature type="coiled-coil region" evidence="4">
    <location>
        <begin position="117"/>
        <end position="151"/>
    </location>
</feature>
<keyword evidence="4" id="KW-0175">Coiled coil</keyword>
<evidence type="ECO:0000256" key="3">
    <source>
        <dbReference type="ARBA" id="ARBA00023235"/>
    </source>
</evidence>
<feature type="compositionally biased region" description="Basic and acidic residues" evidence="5">
    <location>
        <begin position="161"/>
        <end position="172"/>
    </location>
</feature>
<dbReference type="Proteomes" id="UP001311799">
    <property type="component" value="Unassembled WGS sequence"/>
</dbReference>
<organism evidence="7 8">
    <name type="scientific">Cryptosporidium xiaoi</name>
    <dbReference type="NCBI Taxonomy" id="659607"/>
    <lineage>
        <taxon>Eukaryota</taxon>
        <taxon>Sar</taxon>
        <taxon>Alveolata</taxon>
        <taxon>Apicomplexa</taxon>
        <taxon>Conoidasida</taxon>
        <taxon>Coccidia</taxon>
        <taxon>Eucoccidiorida</taxon>
        <taxon>Eimeriorina</taxon>
        <taxon>Cryptosporidiidae</taxon>
        <taxon>Cryptosporidium</taxon>
    </lineage>
</organism>
<dbReference type="GO" id="GO:0009982">
    <property type="term" value="F:pseudouridine synthase activity"/>
    <property type="evidence" value="ECO:0007669"/>
    <property type="project" value="InterPro"/>
</dbReference>
<evidence type="ECO:0000313" key="7">
    <source>
        <dbReference type="EMBL" id="KAK6588518.1"/>
    </source>
</evidence>
<dbReference type="InterPro" id="IPR001406">
    <property type="entry name" value="PsdUridine_synth_TruA"/>
</dbReference>
<evidence type="ECO:0000256" key="4">
    <source>
        <dbReference type="SAM" id="Coils"/>
    </source>
</evidence>
<keyword evidence="2" id="KW-0819">tRNA processing</keyword>
<dbReference type="FunFam" id="3.30.70.660:FF:000002">
    <property type="entry name" value="tRNA pseudouridine synthase"/>
    <property type="match status" value="1"/>
</dbReference>
<dbReference type="PANTHER" id="PTHR11142:SF4">
    <property type="entry name" value="PSEUDOURIDYLATE SYNTHASE 1 HOMOLOG"/>
    <property type="match status" value="1"/>
</dbReference>
<dbReference type="PANTHER" id="PTHR11142">
    <property type="entry name" value="PSEUDOURIDYLATE SYNTHASE"/>
    <property type="match status" value="1"/>
</dbReference>
<sequence>MYDIPLRTYCMAFGYDGTEYHGMQIQMRNNKKVEEIGTIEGEMESCLEKLDIFYVNEDLSKCRNKRSKLDEDFIAEANFLKKIRWSRVGRTDKGVHSACQVVSFRAKIRVKDELLSLIEKKNENEETKELINKLLMERDILNREVEINEDQINRNGINSKGIKDNKSGKKTESNPLLSFNNNNNNNNNSGTEVVDNKTSLSDEFTNELIILDYIMNKMNELLADKKISVFKIIRVTKNFDARTDCSRRQYEYILPEYLLYPVTITDLELKNELENVCEEIYQRELIELNNNNDKRKREKSFSKTDIVNNSSECDEIENKDEKMKIFEFHQLNRQNNYGFGNNKKLVDYLNMNNSNNLNFLLDYKIDNNKLSEFQSILNEYVGTHSFHNFTSKSSYYDSNSWRHIENIKVEFTDISNNSSGNKTNAIKVIIKGQSFMLHQIRKMIALAIEVFRGTAPKNAIQLSFLPNKLSIHLSPSQGLLLDRVSYSTYNIKRSISTEKKDFNVHFISFDNEKCLFVKKIEHFKRDFIYKRIHETIIKKYYPQKQENTKLENDHEKAEHDNNK</sequence>
<name>A0AAV9XUT4_9CRYT</name>
<feature type="region of interest" description="Disordered" evidence="5">
    <location>
        <begin position="156"/>
        <end position="194"/>
    </location>
</feature>
<evidence type="ECO:0000256" key="5">
    <source>
        <dbReference type="SAM" id="MobiDB-lite"/>
    </source>
</evidence>
<gene>
    <name evidence="7" type="ORF">RS030_4547</name>
</gene>
<protein>
    <recommendedName>
        <fullName evidence="6">Pseudouridine synthase I TruA alpha/beta domain-containing protein</fullName>
    </recommendedName>
</protein>
<dbReference type="EMBL" id="JAWDEY010000032">
    <property type="protein sequence ID" value="KAK6588518.1"/>
    <property type="molecule type" value="Genomic_DNA"/>
</dbReference>
<dbReference type="GO" id="GO:0031119">
    <property type="term" value="P:tRNA pseudouridine synthesis"/>
    <property type="evidence" value="ECO:0007669"/>
    <property type="project" value="TreeGrafter"/>
</dbReference>
<feature type="domain" description="Pseudouridine synthase I TruA alpha/beta" evidence="6">
    <location>
        <begin position="378"/>
        <end position="486"/>
    </location>
</feature>
<dbReference type="Pfam" id="PF01416">
    <property type="entry name" value="PseudoU_synth_1"/>
    <property type="match status" value="1"/>
</dbReference>
<dbReference type="InterPro" id="IPR020094">
    <property type="entry name" value="TruA/RsuA/RluB/E/F_N"/>
</dbReference>
<evidence type="ECO:0000256" key="1">
    <source>
        <dbReference type="ARBA" id="ARBA00009375"/>
    </source>
</evidence>
<keyword evidence="3" id="KW-0413">Isomerase</keyword>
<accession>A0AAV9XUT4</accession>
<dbReference type="InterPro" id="IPR020097">
    <property type="entry name" value="PsdUridine_synth_TruA_a/b_dom"/>
</dbReference>
<dbReference type="GO" id="GO:0003723">
    <property type="term" value="F:RNA binding"/>
    <property type="evidence" value="ECO:0007669"/>
    <property type="project" value="InterPro"/>
</dbReference>
<keyword evidence="8" id="KW-1185">Reference proteome</keyword>
<dbReference type="SUPFAM" id="SSF55120">
    <property type="entry name" value="Pseudouridine synthase"/>
    <property type="match status" value="1"/>
</dbReference>
<evidence type="ECO:0000259" key="6">
    <source>
        <dbReference type="Pfam" id="PF01416"/>
    </source>
</evidence>
<dbReference type="GO" id="GO:0005634">
    <property type="term" value="C:nucleus"/>
    <property type="evidence" value="ECO:0007669"/>
    <property type="project" value="TreeGrafter"/>
</dbReference>
<evidence type="ECO:0000256" key="2">
    <source>
        <dbReference type="ARBA" id="ARBA00022694"/>
    </source>
</evidence>
<dbReference type="GO" id="GO:1990481">
    <property type="term" value="P:mRNA pseudouridine synthesis"/>
    <property type="evidence" value="ECO:0007669"/>
    <property type="project" value="TreeGrafter"/>
</dbReference>
<dbReference type="InterPro" id="IPR020095">
    <property type="entry name" value="PsdUridine_synth_TruA_C"/>
</dbReference>
<evidence type="ECO:0000313" key="8">
    <source>
        <dbReference type="Proteomes" id="UP001311799"/>
    </source>
</evidence>
<comment type="caution">
    <text evidence="7">The sequence shown here is derived from an EMBL/GenBank/DDBJ whole genome shotgun (WGS) entry which is preliminary data.</text>
</comment>
<dbReference type="InterPro" id="IPR020103">
    <property type="entry name" value="PsdUridine_synth_cat_dom_sf"/>
</dbReference>